<protein>
    <submittedName>
        <fullName evidence="1">Uncharacterized protein</fullName>
    </submittedName>
</protein>
<gene>
    <name evidence="1" type="ORF">EG856_02105</name>
</gene>
<name>A0A4P6MP87_9BACT</name>
<proteinExistence type="predicted"/>
<dbReference type="OrthoDB" id="398495at2"/>
<dbReference type="Proteomes" id="UP000289326">
    <property type="component" value="Chromosome"/>
</dbReference>
<dbReference type="AlphaFoldDB" id="A0A4P6MP87"/>
<evidence type="ECO:0000313" key="2">
    <source>
        <dbReference type="Proteomes" id="UP000289326"/>
    </source>
</evidence>
<keyword evidence="2" id="KW-1185">Reference proteome</keyword>
<sequence>MKINNILFKNIVINYFKFLIKTTSIDVLRWPSELNQYQIRIIIYWSTEFFFHSLGLKRKFFNLDKNYDVYKFFYQIIHNIIDFDWIYTKLLKKQRSNFLKKIKAILFFLSKLKTNQIFNWFKFKPFKNENGTYNHSECILLSDWNDTYQIVLLCKIGNKYHLDINKHRSIYWNELRNCINVVVIPISLKLVAKNKINTMNLFKVNWSFQNFKQNKKWALNAHYDNWDQYSTTLTSCET</sequence>
<accession>A0A4P6MP87</accession>
<dbReference type="KEGG" id="mphi:EG856_02105"/>
<evidence type="ECO:0000313" key="1">
    <source>
        <dbReference type="EMBL" id="QBF34700.1"/>
    </source>
</evidence>
<dbReference type="EMBL" id="CP034841">
    <property type="protein sequence ID" value="QBF34700.1"/>
    <property type="molecule type" value="Genomic_DNA"/>
</dbReference>
<dbReference type="RefSeq" id="WP_130429477.1">
    <property type="nucleotide sequence ID" value="NZ_CP034841.1"/>
</dbReference>
<organism evidence="1 2">
    <name type="scientific">Mycoplasmopsis phocirhinis</name>
    <dbReference type="NCBI Taxonomy" id="142650"/>
    <lineage>
        <taxon>Bacteria</taxon>
        <taxon>Bacillati</taxon>
        <taxon>Mycoplasmatota</taxon>
        <taxon>Mycoplasmoidales</taxon>
        <taxon>Metamycoplasmataceae</taxon>
        <taxon>Mycoplasmopsis</taxon>
    </lineage>
</organism>
<reference evidence="1 2" key="1">
    <citation type="submission" date="2019-01" db="EMBL/GenBank/DDBJ databases">
        <title>Complete sequence and annotation of the Mycoplasma phocirhinis strain 852T genome.</title>
        <authorList>
            <person name="Frasca S.Jr."/>
            <person name="Kutish G.F."/>
            <person name="Castellanos Gell J."/>
            <person name="Michaels D.L."/>
            <person name="Brown D.R."/>
        </authorList>
    </citation>
    <scope>NUCLEOTIDE SEQUENCE [LARGE SCALE GENOMIC DNA]</scope>
    <source>
        <strain evidence="1 2">852</strain>
    </source>
</reference>